<comment type="caution">
    <text evidence="2">The sequence shown here is derived from an EMBL/GenBank/DDBJ whole genome shotgun (WGS) entry which is preliminary data.</text>
</comment>
<dbReference type="AlphaFoldDB" id="F3L5K3"/>
<reference evidence="2 3" key="1">
    <citation type="journal article" date="2011" name="J. Bacteriol.">
        <title>Genome sequence of strain IMCC3088, a proteorhodopsin-containing marine bacterium belonging to the OM60/NOR5 clade.</title>
        <authorList>
            <person name="Jang Y."/>
            <person name="Oh H.M."/>
            <person name="Kang I."/>
            <person name="Lee K."/>
            <person name="Yang S.J."/>
            <person name="Cho J.C."/>
        </authorList>
    </citation>
    <scope>NUCLEOTIDE SEQUENCE [LARGE SCALE GENOMIC DNA]</scope>
    <source>
        <strain evidence="2 3">IMCC3088</strain>
    </source>
</reference>
<name>F3L5K3_9GAMM</name>
<dbReference type="STRING" id="2518989.IMCC3088_281"/>
<keyword evidence="3" id="KW-1185">Reference proteome</keyword>
<proteinExistence type="predicted"/>
<organism evidence="2 3">
    <name type="scientific">Aequoribacter fuscus</name>
    <dbReference type="NCBI Taxonomy" id="2518989"/>
    <lineage>
        <taxon>Bacteria</taxon>
        <taxon>Pseudomonadati</taxon>
        <taxon>Pseudomonadota</taxon>
        <taxon>Gammaproteobacteria</taxon>
        <taxon>Cellvibrionales</taxon>
        <taxon>Halieaceae</taxon>
        <taxon>Aequoribacter</taxon>
    </lineage>
</organism>
<keyword evidence="1" id="KW-0472">Membrane</keyword>
<dbReference type="EMBL" id="AEIG01000115">
    <property type="protein sequence ID" value="EGG28396.1"/>
    <property type="molecule type" value="Genomic_DNA"/>
</dbReference>
<evidence type="ECO:0000313" key="2">
    <source>
        <dbReference type="EMBL" id="EGG28396.1"/>
    </source>
</evidence>
<dbReference type="Proteomes" id="UP000005615">
    <property type="component" value="Unassembled WGS sequence"/>
</dbReference>
<evidence type="ECO:0000313" key="3">
    <source>
        <dbReference type="Proteomes" id="UP000005615"/>
    </source>
</evidence>
<feature type="transmembrane region" description="Helical" evidence="1">
    <location>
        <begin position="6"/>
        <end position="30"/>
    </location>
</feature>
<feature type="transmembrane region" description="Helical" evidence="1">
    <location>
        <begin position="91"/>
        <end position="110"/>
    </location>
</feature>
<keyword evidence="1" id="KW-1133">Transmembrane helix</keyword>
<feature type="transmembrane region" description="Helical" evidence="1">
    <location>
        <begin position="62"/>
        <end position="79"/>
    </location>
</feature>
<feature type="transmembrane region" description="Helical" evidence="1">
    <location>
        <begin position="37"/>
        <end position="56"/>
    </location>
</feature>
<sequence>MLETGSYITALLSYSLAAVIALLVMVWWLVKLGWGRFWIALLFWLGAALLLTPAYANMQADTFAPAVLVAVFQTAFFGVDTAIHAIRPLGVAMGIATLVGGTHGLIWVWLGRRQVNMEQP</sequence>
<evidence type="ECO:0000256" key="1">
    <source>
        <dbReference type="SAM" id="Phobius"/>
    </source>
</evidence>
<accession>F3L5K3</accession>
<gene>
    <name evidence="2" type="ORF">IMCC3088_281</name>
</gene>
<keyword evidence="1" id="KW-0812">Transmembrane</keyword>
<protein>
    <submittedName>
        <fullName evidence="2">Uncharacterized protein</fullName>
    </submittedName>
</protein>